<sequence length="161" mass="18093">MNPRTEALTEEFKQWLDRYSPRRALQSNEKAMGAEINALMRVILKMAPVADYLSWLEKVTTQLDYQMKTSAWPTVSEVGAACSNVNKSRSLSGQRTAVTTIPATTAARRMNAGESVSDGWLYGRDAVALLRTGDVSSDLMRKYRSSLYFSTKKSTARKRRD</sequence>
<protein>
    <submittedName>
        <fullName evidence="1">Uncharacterized protein</fullName>
    </submittedName>
</protein>
<organism evidence="1 2">
    <name type="scientific">Sulfitobacter porphyrae</name>
    <dbReference type="NCBI Taxonomy" id="1246864"/>
    <lineage>
        <taxon>Bacteria</taxon>
        <taxon>Pseudomonadati</taxon>
        <taxon>Pseudomonadota</taxon>
        <taxon>Alphaproteobacteria</taxon>
        <taxon>Rhodobacterales</taxon>
        <taxon>Roseobacteraceae</taxon>
        <taxon>Sulfitobacter</taxon>
    </lineage>
</organism>
<reference evidence="2" key="1">
    <citation type="journal article" date="2019" name="Int. J. Syst. Evol. Microbiol.">
        <title>The Global Catalogue of Microorganisms (GCM) 10K type strain sequencing project: providing services to taxonomists for standard genome sequencing and annotation.</title>
        <authorList>
            <consortium name="The Broad Institute Genomics Platform"/>
            <consortium name="The Broad Institute Genome Sequencing Center for Infectious Disease"/>
            <person name="Wu L."/>
            <person name="Ma J."/>
        </authorList>
    </citation>
    <scope>NUCLEOTIDE SEQUENCE [LARGE SCALE GENOMIC DNA]</scope>
    <source>
        <strain evidence="2">CCUG 66188</strain>
    </source>
</reference>
<accession>A0ABW2B511</accession>
<dbReference type="EMBL" id="JBHSWG010000001">
    <property type="protein sequence ID" value="MFC6760462.1"/>
    <property type="molecule type" value="Genomic_DNA"/>
</dbReference>
<name>A0ABW2B511_9RHOB</name>
<evidence type="ECO:0000313" key="1">
    <source>
        <dbReference type="EMBL" id="MFC6760462.1"/>
    </source>
</evidence>
<gene>
    <name evidence="1" type="ORF">ACFQFQ_14695</name>
</gene>
<comment type="caution">
    <text evidence="1">The sequence shown here is derived from an EMBL/GenBank/DDBJ whole genome shotgun (WGS) entry which is preliminary data.</text>
</comment>
<evidence type="ECO:0000313" key="2">
    <source>
        <dbReference type="Proteomes" id="UP001596353"/>
    </source>
</evidence>
<keyword evidence="2" id="KW-1185">Reference proteome</keyword>
<dbReference type="Proteomes" id="UP001596353">
    <property type="component" value="Unassembled WGS sequence"/>
</dbReference>
<proteinExistence type="predicted"/>